<sequence>MRADIRHVTEYAYDEPAWDSFNEVRLHPEASARQQLKSFHLLIEPEASSVTSHRDYFGSIVHHVHVHEPHRVLRIEAQALVITKPLPTPPSMPLSALAEVRGEASEFLIASPRVPPGNWPEVFGVARPSPDDDLPTFLRDLTHQFFTQFTYKPGATSVRTTIQEFARAQQGVCQDFTHAMLGVCRTLGIPARYVSGYLYSGGEMVGADATHAWVEALIPGAGWTGFDPTNDVLAGEKHIKIGHGRDYPDVSPVRGTFYGGGQGSLDVEVRVYGEQAQ</sequence>
<protein>
    <submittedName>
        <fullName evidence="2">Transglutaminase family protein</fullName>
    </submittedName>
</protein>
<dbReference type="Gene3D" id="3.10.620.30">
    <property type="match status" value="1"/>
</dbReference>
<dbReference type="Proteomes" id="UP000245368">
    <property type="component" value="Chromosome"/>
</dbReference>
<proteinExistence type="predicted"/>
<evidence type="ECO:0000313" key="3">
    <source>
        <dbReference type="Proteomes" id="UP000245368"/>
    </source>
</evidence>
<dbReference type="SUPFAM" id="SSF54001">
    <property type="entry name" value="Cysteine proteinases"/>
    <property type="match status" value="1"/>
</dbReference>
<evidence type="ECO:0000313" key="2">
    <source>
        <dbReference type="EMBL" id="AWN22343.1"/>
    </source>
</evidence>
<evidence type="ECO:0000259" key="1">
    <source>
        <dbReference type="SMART" id="SM00460"/>
    </source>
</evidence>
<dbReference type="AlphaFoldDB" id="A0A2Z3JB29"/>
<keyword evidence="3" id="KW-1185">Reference proteome</keyword>
<feature type="domain" description="Transglutaminase-like" evidence="1">
    <location>
        <begin position="165"/>
        <end position="230"/>
    </location>
</feature>
<dbReference type="OrthoDB" id="9787782at2"/>
<organism evidence="2 3">
    <name type="scientific">Deinococcus irradiatisoli</name>
    <dbReference type="NCBI Taxonomy" id="2202254"/>
    <lineage>
        <taxon>Bacteria</taxon>
        <taxon>Thermotogati</taxon>
        <taxon>Deinococcota</taxon>
        <taxon>Deinococci</taxon>
        <taxon>Deinococcales</taxon>
        <taxon>Deinococcaceae</taxon>
        <taxon>Deinococcus</taxon>
    </lineage>
</organism>
<dbReference type="InterPro" id="IPR002931">
    <property type="entry name" value="Transglutaminase-like"/>
</dbReference>
<dbReference type="PANTHER" id="PTHR33490:SF6">
    <property type="entry name" value="SLL1049 PROTEIN"/>
    <property type="match status" value="1"/>
</dbReference>
<dbReference type="RefSeq" id="WP_109825329.1">
    <property type="nucleotide sequence ID" value="NZ_CP029494.1"/>
</dbReference>
<gene>
    <name evidence="2" type="ORF">DKM44_03075</name>
</gene>
<dbReference type="EMBL" id="CP029494">
    <property type="protein sequence ID" value="AWN22343.1"/>
    <property type="molecule type" value="Genomic_DNA"/>
</dbReference>
<dbReference type="InterPro" id="IPR038765">
    <property type="entry name" value="Papain-like_cys_pep_sf"/>
</dbReference>
<reference evidence="2 3" key="1">
    <citation type="submission" date="2018-05" db="EMBL/GenBank/DDBJ databases">
        <title>Complete Genome Sequence of Deinococcus sp. strain 17bor-2.</title>
        <authorList>
            <person name="Srinivasan S."/>
        </authorList>
    </citation>
    <scope>NUCLEOTIDE SEQUENCE [LARGE SCALE GENOMIC DNA]</scope>
    <source>
        <strain evidence="2 3">17bor-2</strain>
    </source>
</reference>
<accession>A0A2Z3JB29</accession>
<name>A0A2Z3JB29_9DEIO</name>
<dbReference type="KEGG" id="dez:DKM44_03075"/>
<dbReference type="SMART" id="SM00460">
    <property type="entry name" value="TGc"/>
    <property type="match status" value="1"/>
</dbReference>
<dbReference type="Pfam" id="PF01841">
    <property type="entry name" value="Transglut_core"/>
    <property type="match status" value="1"/>
</dbReference>
<dbReference type="Pfam" id="PF08379">
    <property type="entry name" value="Bact_transglu_N"/>
    <property type="match status" value="1"/>
</dbReference>
<dbReference type="InterPro" id="IPR013589">
    <property type="entry name" value="Bac_transglu_N"/>
</dbReference>
<dbReference type="PANTHER" id="PTHR33490">
    <property type="entry name" value="BLR5614 PROTEIN-RELATED"/>
    <property type="match status" value="1"/>
</dbReference>